<dbReference type="PANTHER" id="PTHR12129">
    <property type="entry name" value="HEPARAN SULFATE 2-O-SULFOTRANSFERASE"/>
    <property type="match status" value="1"/>
</dbReference>
<accession>A0A1D1VRB6</accession>
<evidence type="ECO:0000256" key="9">
    <source>
        <dbReference type="ARBA" id="ARBA00023180"/>
    </source>
</evidence>
<evidence type="ECO:0000256" key="2">
    <source>
        <dbReference type="ARBA" id="ARBA00010569"/>
    </source>
</evidence>
<evidence type="ECO:0000256" key="6">
    <source>
        <dbReference type="ARBA" id="ARBA00022989"/>
    </source>
</evidence>
<dbReference type="AlphaFoldDB" id="A0A1D1VRB6"/>
<dbReference type="STRING" id="947166.A0A1D1VRB6"/>
<keyword evidence="8" id="KW-0472">Membrane</keyword>
<keyword evidence="7" id="KW-0333">Golgi apparatus</keyword>
<dbReference type="SUPFAM" id="SSF52540">
    <property type="entry name" value="P-loop containing nucleoside triphosphate hydrolases"/>
    <property type="match status" value="1"/>
</dbReference>
<evidence type="ECO:0000256" key="4">
    <source>
        <dbReference type="ARBA" id="ARBA00022692"/>
    </source>
</evidence>
<dbReference type="Proteomes" id="UP000186922">
    <property type="component" value="Unassembled WGS sequence"/>
</dbReference>
<protein>
    <recommendedName>
        <fullName evidence="12">Sulfotransferase domain-containing protein</fullName>
    </recommendedName>
</protein>
<proteinExistence type="inferred from homology"/>
<dbReference type="GO" id="GO:0008146">
    <property type="term" value="F:sulfotransferase activity"/>
    <property type="evidence" value="ECO:0007669"/>
    <property type="project" value="InterPro"/>
</dbReference>
<dbReference type="Pfam" id="PF03567">
    <property type="entry name" value="Sulfotransfer_2"/>
    <property type="match status" value="1"/>
</dbReference>
<dbReference type="InterPro" id="IPR005331">
    <property type="entry name" value="Sulfotransferase"/>
</dbReference>
<evidence type="ECO:0000256" key="3">
    <source>
        <dbReference type="ARBA" id="ARBA00022679"/>
    </source>
</evidence>
<keyword evidence="5" id="KW-0735">Signal-anchor</keyword>
<dbReference type="OrthoDB" id="10019582at2759"/>
<dbReference type="InterPro" id="IPR027417">
    <property type="entry name" value="P-loop_NTPase"/>
</dbReference>
<evidence type="ECO:0000256" key="7">
    <source>
        <dbReference type="ARBA" id="ARBA00023034"/>
    </source>
</evidence>
<evidence type="ECO:0008006" key="12">
    <source>
        <dbReference type="Google" id="ProtNLM"/>
    </source>
</evidence>
<comment type="similarity">
    <text evidence="2">Belongs to the sulfotransferase 3 family.</text>
</comment>
<dbReference type="EMBL" id="BDGG01000009">
    <property type="protein sequence ID" value="GAV03511.1"/>
    <property type="molecule type" value="Genomic_DNA"/>
</dbReference>
<keyword evidence="3" id="KW-0808">Transferase</keyword>
<evidence type="ECO:0000313" key="11">
    <source>
        <dbReference type="Proteomes" id="UP000186922"/>
    </source>
</evidence>
<evidence type="ECO:0000313" key="10">
    <source>
        <dbReference type="EMBL" id="GAV03511.1"/>
    </source>
</evidence>
<sequence>MRIFVMGDDSTKDAPHFMRRYLYSSRCVHIAAKRWKLMTAVLLCLLFIAGWRFYNELHDTGSKSADVKTVSPSKKEPPAAHVEHASVVAAGNNGRLFYNRVPKCGSSTLVSLLKKLAVRNGFTHVQSPLLDEWSLFMPAQQEAFVKDFVQNPVDTSFDRHLFFLDFERYNEENPIYINMIRDPTERFISEFYFRRRLQNEGVKQGEKKWYDEDLDNCIRTGKDYDCRLVEGTFLKNMIAFFCGHEMECSRHGSRHALERAKEKVEKHFAVVGILEDLDMTLSVLEQKLPRYFAGVMDLWSDSNSDGQVVNKGRNRRQDVSPETKEIIRANLTIEYQFYDFIKNRLISQSRH</sequence>
<dbReference type="PANTHER" id="PTHR12129:SF15">
    <property type="entry name" value="URONYL 2-SULFOTRANSFERASE"/>
    <property type="match status" value="1"/>
</dbReference>
<organism evidence="10 11">
    <name type="scientific">Ramazzottius varieornatus</name>
    <name type="common">Water bear</name>
    <name type="synonym">Tardigrade</name>
    <dbReference type="NCBI Taxonomy" id="947166"/>
    <lineage>
        <taxon>Eukaryota</taxon>
        <taxon>Metazoa</taxon>
        <taxon>Ecdysozoa</taxon>
        <taxon>Tardigrada</taxon>
        <taxon>Eutardigrada</taxon>
        <taxon>Parachela</taxon>
        <taxon>Hypsibioidea</taxon>
        <taxon>Ramazzottiidae</taxon>
        <taxon>Ramazzottius</taxon>
    </lineage>
</organism>
<keyword evidence="11" id="KW-1185">Reference proteome</keyword>
<evidence type="ECO:0000256" key="5">
    <source>
        <dbReference type="ARBA" id="ARBA00022968"/>
    </source>
</evidence>
<evidence type="ECO:0000256" key="1">
    <source>
        <dbReference type="ARBA" id="ARBA00004323"/>
    </source>
</evidence>
<gene>
    <name evidence="10" type="primary">RvY_13920-1</name>
    <name evidence="10" type="synonym">RvY_13920.1</name>
    <name evidence="10" type="ORF">RvY_13920</name>
</gene>
<keyword evidence="4" id="KW-0812">Transmembrane</keyword>
<comment type="caution">
    <text evidence="10">The sequence shown here is derived from an EMBL/GenBank/DDBJ whole genome shotgun (WGS) entry which is preliminary data.</text>
</comment>
<reference evidence="10 11" key="1">
    <citation type="journal article" date="2016" name="Nat. Commun.">
        <title>Extremotolerant tardigrade genome and improved radiotolerance of human cultured cells by tardigrade-unique protein.</title>
        <authorList>
            <person name="Hashimoto T."/>
            <person name="Horikawa D.D."/>
            <person name="Saito Y."/>
            <person name="Kuwahara H."/>
            <person name="Kozuka-Hata H."/>
            <person name="Shin-I T."/>
            <person name="Minakuchi Y."/>
            <person name="Ohishi K."/>
            <person name="Motoyama A."/>
            <person name="Aizu T."/>
            <person name="Enomoto A."/>
            <person name="Kondo K."/>
            <person name="Tanaka S."/>
            <person name="Hara Y."/>
            <person name="Koshikawa S."/>
            <person name="Sagara H."/>
            <person name="Miura T."/>
            <person name="Yokobori S."/>
            <person name="Miyagawa K."/>
            <person name="Suzuki Y."/>
            <person name="Kubo T."/>
            <person name="Oyama M."/>
            <person name="Kohara Y."/>
            <person name="Fujiyama A."/>
            <person name="Arakawa K."/>
            <person name="Katayama T."/>
            <person name="Toyoda A."/>
            <person name="Kunieda T."/>
        </authorList>
    </citation>
    <scope>NUCLEOTIDE SEQUENCE [LARGE SCALE GENOMIC DNA]</scope>
    <source>
        <strain evidence="10 11">YOKOZUNA-1</strain>
    </source>
</reference>
<evidence type="ECO:0000256" key="8">
    <source>
        <dbReference type="ARBA" id="ARBA00023136"/>
    </source>
</evidence>
<keyword evidence="9" id="KW-0325">Glycoprotein</keyword>
<dbReference type="Gene3D" id="3.40.50.300">
    <property type="entry name" value="P-loop containing nucleotide triphosphate hydrolases"/>
    <property type="match status" value="1"/>
</dbReference>
<comment type="subcellular location">
    <subcellularLocation>
        <location evidence="1">Golgi apparatus membrane</location>
        <topology evidence="1">Single-pass type II membrane protein</topology>
    </subcellularLocation>
</comment>
<name>A0A1D1VRB6_RAMVA</name>
<dbReference type="GO" id="GO:0000139">
    <property type="term" value="C:Golgi membrane"/>
    <property type="evidence" value="ECO:0007669"/>
    <property type="project" value="UniProtKB-SubCell"/>
</dbReference>
<dbReference type="InterPro" id="IPR007734">
    <property type="entry name" value="Heparan_SO4_2-O-STrfase"/>
</dbReference>
<keyword evidence="6" id="KW-1133">Transmembrane helix</keyword>